<dbReference type="RefSeq" id="WP_181846332.1">
    <property type="nucleotide sequence ID" value="NZ_JARSBO010000006.1"/>
</dbReference>
<keyword evidence="2" id="KW-0547">Nucleotide-binding</keyword>
<keyword evidence="3 5" id="KW-0067">ATP-binding</keyword>
<name>A0ABT6GDF2_9PROT</name>
<dbReference type="PROSITE" id="PS50893">
    <property type="entry name" value="ABC_TRANSPORTER_2"/>
    <property type="match status" value="1"/>
</dbReference>
<reference evidence="5 6" key="1">
    <citation type="submission" date="2023-03" db="EMBL/GenBank/DDBJ databases">
        <title>Strain FZY0004 represents a novel species in the genus Thalassospira isolated from seawater.</title>
        <authorList>
            <person name="Fu Z.-Y."/>
        </authorList>
    </citation>
    <scope>NUCLEOTIDE SEQUENCE [LARGE SCALE GENOMIC DNA]</scope>
    <source>
        <strain evidence="5 6">FZY0004</strain>
    </source>
</reference>
<dbReference type="InterPro" id="IPR003439">
    <property type="entry name" value="ABC_transporter-like_ATP-bd"/>
</dbReference>
<evidence type="ECO:0000256" key="3">
    <source>
        <dbReference type="ARBA" id="ARBA00022840"/>
    </source>
</evidence>
<dbReference type="Pfam" id="PF00005">
    <property type="entry name" value="ABC_tran"/>
    <property type="match status" value="1"/>
</dbReference>
<organism evidence="5 6">
    <name type="scientific">Thalassospira aquimaris</name>
    <dbReference type="NCBI Taxonomy" id="3037796"/>
    <lineage>
        <taxon>Bacteria</taxon>
        <taxon>Pseudomonadati</taxon>
        <taxon>Pseudomonadota</taxon>
        <taxon>Alphaproteobacteria</taxon>
        <taxon>Rhodospirillales</taxon>
        <taxon>Thalassospiraceae</taxon>
        <taxon>Thalassospira</taxon>
    </lineage>
</organism>
<proteinExistence type="inferred from homology"/>
<dbReference type="SMART" id="SM00382">
    <property type="entry name" value="AAA"/>
    <property type="match status" value="1"/>
</dbReference>
<accession>A0ABT6GDF2</accession>
<protein>
    <submittedName>
        <fullName evidence="5">ATP-binding cassette domain-containing protein</fullName>
    </submittedName>
</protein>
<dbReference type="InterPro" id="IPR015854">
    <property type="entry name" value="ABC_transpr_LolD-like"/>
</dbReference>
<dbReference type="PANTHER" id="PTHR24220:SF689">
    <property type="entry name" value="LIPOPROTEIN-RELEASING SYSTEM ATP-BINDING PROTEIN LOLD"/>
    <property type="match status" value="1"/>
</dbReference>
<keyword evidence="6" id="KW-1185">Reference proteome</keyword>
<sequence>MSALSDLSMPSSKSSEPKGLPLLEIRELSLQYGKDTHPVLQIGNLAIDHGETVGISGPSGSGKSSLLYLISGLLKPSHGKIIWDGTDITTFGEGATDRWRRDSIGFVFQDFHLIDEVSPLENVLIPASFVGWRIDAATRKRAHDLLDQVGVPLARKSTSDLSRGEQQRVAIARALLFDPPIILADEPTASLDDAASKTATDILFSLAGPNRTIITVSHDMDVIDRCARVLRFDKGALIDDSANIKAKAGIA</sequence>
<feature type="domain" description="ABC transporter" evidence="4">
    <location>
        <begin position="25"/>
        <end position="250"/>
    </location>
</feature>
<evidence type="ECO:0000256" key="1">
    <source>
        <dbReference type="ARBA" id="ARBA00005417"/>
    </source>
</evidence>
<dbReference type="InterPro" id="IPR003593">
    <property type="entry name" value="AAA+_ATPase"/>
</dbReference>
<comment type="similarity">
    <text evidence="1">Belongs to the ABC transporter superfamily.</text>
</comment>
<dbReference type="PANTHER" id="PTHR24220">
    <property type="entry name" value="IMPORT ATP-BINDING PROTEIN"/>
    <property type="match status" value="1"/>
</dbReference>
<comment type="caution">
    <text evidence="5">The sequence shown here is derived from an EMBL/GenBank/DDBJ whole genome shotgun (WGS) entry which is preliminary data.</text>
</comment>
<dbReference type="Gene3D" id="3.40.50.300">
    <property type="entry name" value="P-loop containing nucleotide triphosphate hydrolases"/>
    <property type="match status" value="1"/>
</dbReference>
<dbReference type="GO" id="GO:0005524">
    <property type="term" value="F:ATP binding"/>
    <property type="evidence" value="ECO:0007669"/>
    <property type="project" value="UniProtKB-KW"/>
</dbReference>
<evidence type="ECO:0000259" key="4">
    <source>
        <dbReference type="PROSITE" id="PS50893"/>
    </source>
</evidence>
<evidence type="ECO:0000313" key="6">
    <source>
        <dbReference type="Proteomes" id="UP001529180"/>
    </source>
</evidence>
<evidence type="ECO:0000313" key="5">
    <source>
        <dbReference type="EMBL" id="MDG4720034.1"/>
    </source>
</evidence>
<evidence type="ECO:0000256" key="2">
    <source>
        <dbReference type="ARBA" id="ARBA00022741"/>
    </source>
</evidence>
<dbReference type="SUPFAM" id="SSF52540">
    <property type="entry name" value="P-loop containing nucleoside triphosphate hydrolases"/>
    <property type="match status" value="1"/>
</dbReference>
<dbReference type="InterPro" id="IPR027417">
    <property type="entry name" value="P-loop_NTPase"/>
</dbReference>
<dbReference type="Proteomes" id="UP001529180">
    <property type="component" value="Unassembled WGS sequence"/>
</dbReference>
<gene>
    <name evidence="5" type="ORF">P7680_13595</name>
</gene>
<dbReference type="EMBL" id="JARSBO010000006">
    <property type="protein sequence ID" value="MDG4720034.1"/>
    <property type="molecule type" value="Genomic_DNA"/>
</dbReference>